<sequence>MSADLEQALRHAFRDTAETVVPDPDPMRRLLRRRRRRWAGVTSLFVAAAVALAAGLVPALQPAAPERPFPRLPAWTRALLDSPTRGSLAGDADLVRAVRDRAAATATGGLTSVKVLFLGEAEGRRFVAYVRYDRHLAVLFRNDTPVGDSVEHLVDAGPGGPLEPLVTITSTEVPVIIGVAPAACTIEMSIGGSVSEDDDVQRNWVVPYGSWIMQTSRDLPQRWRVSCENKVRSEGPPVPVGDLDDRTDLFAVAGFQHEPPVPRWSGTIEGAEGTWRLSTARLPDGSVAAVLATGPADRYTVATAFETAAGPVDRAGWGLVSTAVSHDPDVIAIRVPYRANGRALLGDRVLVLAAKPGAAEVIVRAEIGTLGAPLHDGVAPVNAASGPVLVQDAAGARIATTWLPERVPQVFGEKTVSGWYSG</sequence>
<comment type="caution">
    <text evidence="2">The sequence shown here is derived from an EMBL/GenBank/DDBJ whole genome shotgun (WGS) entry which is preliminary data.</text>
</comment>
<keyword evidence="1" id="KW-1133">Transmembrane helix</keyword>
<dbReference type="RefSeq" id="WP_203846338.1">
    <property type="nucleotide sequence ID" value="NZ_BAAAVW010000001.1"/>
</dbReference>
<organism evidence="2 3">
    <name type="scientific">Dactylosporangium siamense</name>
    <dbReference type="NCBI Taxonomy" id="685454"/>
    <lineage>
        <taxon>Bacteria</taxon>
        <taxon>Bacillati</taxon>
        <taxon>Actinomycetota</taxon>
        <taxon>Actinomycetes</taxon>
        <taxon>Micromonosporales</taxon>
        <taxon>Micromonosporaceae</taxon>
        <taxon>Dactylosporangium</taxon>
    </lineage>
</organism>
<dbReference type="AlphaFoldDB" id="A0A919PJA3"/>
<keyword evidence="1" id="KW-0472">Membrane</keyword>
<reference evidence="2" key="1">
    <citation type="submission" date="2021-01" db="EMBL/GenBank/DDBJ databases">
        <title>Whole genome shotgun sequence of Dactylosporangium siamense NBRC 106093.</title>
        <authorList>
            <person name="Komaki H."/>
            <person name="Tamura T."/>
        </authorList>
    </citation>
    <scope>NUCLEOTIDE SEQUENCE</scope>
    <source>
        <strain evidence="2">NBRC 106093</strain>
    </source>
</reference>
<accession>A0A919PJA3</accession>
<evidence type="ECO:0000256" key="1">
    <source>
        <dbReference type="SAM" id="Phobius"/>
    </source>
</evidence>
<keyword evidence="1" id="KW-0812">Transmembrane</keyword>
<dbReference type="EMBL" id="BONQ01000037">
    <property type="protein sequence ID" value="GIG44507.1"/>
    <property type="molecule type" value="Genomic_DNA"/>
</dbReference>
<name>A0A919PJA3_9ACTN</name>
<gene>
    <name evidence="2" type="ORF">Dsi01nite_025480</name>
</gene>
<evidence type="ECO:0000313" key="3">
    <source>
        <dbReference type="Proteomes" id="UP000660611"/>
    </source>
</evidence>
<protein>
    <submittedName>
        <fullName evidence="2">Uncharacterized protein</fullName>
    </submittedName>
</protein>
<keyword evidence="3" id="KW-1185">Reference proteome</keyword>
<evidence type="ECO:0000313" key="2">
    <source>
        <dbReference type="EMBL" id="GIG44507.1"/>
    </source>
</evidence>
<proteinExistence type="predicted"/>
<feature type="transmembrane region" description="Helical" evidence="1">
    <location>
        <begin position="38"/>
        <end position="60"/>
    </location>
</feature>
<dbReference type="Proteomes" id="UP000660611">
    <property type="component" value="Unassembled WGS sequence"/>
</dbReference>